<dbReference type="Proteomes" id="UP000062645">
    <property type="component" value="Chromosome"/>
</dbReference>
<dbReference type="PANTHER" id="PTHR35901:SF1">
    <property type="entry name" value="EXONUCLEASE VAPC9"/>
    <property type="match status" value="1"/>
</dbReference>
<keyword evidence="4" id="KW-1185">Reference proteome</keyword>
<gene>
    <name evidence="3" type="ORF">ACX27_22675</name>
</gene>
<accession>A0A0M4T6W5</accession>
<dbReference type="Gene3D" id="3.40.50.1010">
    <property type="entry name" value="5'-nuclease"/>
    <property type="match status" value="1"/>
</dbReference>
<dbReference type="RefSeq" id="WP_062295758.1">
    <property type="nucleotide sequence ID" value="NZ_CP012036.1"/>
</dbReference>
<dbReference type="SUPFAM" id="SSF88723">
    <property type="entry name" value="PIN domain-like"/>
    <property type="match status" value="1"/>
</dbReference>
<evidence type="ECO:0000259" key="2">
    <source>
        <dbReference type="Pfam" id="PF01850"/>
    </source>
</evidence>
<reference evidence="3 4" key="2">
    <citation type="journal article" date="2016" name="Genome Announc.">
        <title>Draft Genome Sequence of the N2-Fixing Cyanobacterium Nostoc piscinale CENA21, Isolated from the Brazilian Amazon Floodplain.</title>
        <authorList>
            <person name="Leao T."/>
            <person name="Guimaraes P.I."/>
            <person name="de Melo A.G."/>
            <person name="Ramos R.T."/>
            <person name="Leao P.N."/>
            <person name="Silva A."/>
            <person name="Fiore M.F."/>
            <person name="Schneider M.P."/>
        </authorList>
    </citation>
    <scope>NUCLEOTIDE SEQUENCE [LARGE SCALE GENOMIC DNA]</scope>
    <source>
        <strain evidence="3 4">CENA21</strain>
    </source>
</reference>
<evidence type="ECO:0000313" key="4">
    <source>
        <dbReference type="Proteomes" id="UP000062645"/>
    </source>
</evidence>
<dbReference type="InterPro" id="IPR051619">
    <property type="entry name" value="TypeII_TA_RNase_PINc/VapC"/>
</dbReference>
<proteinExistence type="predicted"/>
<keyword evidence="1" id="KW-0460">Magnesium</keyword>
<name>A0A0M4T6W5_9NOSO</name>
<dbReference type="KEGG" id="npz:ACX27_22675"/>
<dbReference type="CDD" id="cd09873">
    <property type="entry name" value="PIN_Pae0151-like"/>
    <property type="match status" value="1"/>
</dbReference>
<evidence type="ECO:0000313" key="3">
    <source>
        <dbReference type="EMBL" id="ALF54991.1"/>
    </source>
</evidence>
<dbReference type="Pfam" id="PF01850">
    <property type="entry name" value="PIN"/>
    <property type="match status" value="1"/>
</dbReference>
<dbReference type="OrthoDB" id="459975at2"/>
<feature type="domain" description="PIN" evidence="2">
    <location>
        <begin position="1"/>
        <end position="119"/>
    </location>
</feature>
<dbReference type="PATRIC" id="fig|224013.5.peg.5430"/>
<reference evidence="4" key="1">
    <citation type="submission" date="2015-07" db="EMBL/GenBank/DDBJ databases">
        <title>Genome Of Nitrogen-Fixing Cyanobacterium Nostoc piscinale CENA21 From Solimoes/Amazon River Floodplain Sediments And Comparative Genomics To Uncover Biosynthetic Natural Products Potential.</title>
        <authorList>
            <person name="Leao T.F."/>
            <person name="Leao P.N."/>
            <person name="Guimaraes P.I."/>
            <person name="de Melo A.G.C."/>
            <person name="Ramos R.T.J."/>
            <person name="Silva A."/>
            <person name="Fiore M.F."/>
            <person name="Schneider M.P.C."/>
        </authorList>
    </citation>
    <scope>NUCLEOTIDE SEQUENCE [LARGE SCALE GENOMIC DNA]</scope>
    <source>
        <strain evidence="4">CENA21</strain>
    </source>
</reference>
<dbReference type="InterPro" id="IPR044153">
    <property type="entry name" value="PIN_Pae0151-like"/>
</dbReference>
<dbReference type="InterPro" id="IPR002716">
    <property type="entry name" value="PIN_dom"/>
</dbReference>
<organism evidence="3 4">
    <name type="scientific">Nostoc piscinale CENA21</name>
    <dbReference type="NCBI Taxonomy" id="224013"/>
    <lineage>
        <taxon>Bacteria</taxon>
        <taxon>Bacillati</taxon>
        <taxon>Cyanobacteriota</taxon>
        <taxon>Cyanophyceae</taxon>
        <taxon>Nostocales</taxon>
        <taxon>Nostocaceae</taxon>
        <taxon>Nostoc</taxon>
    </lineage>
</organism>
<protein>
    <submittedName>
        <fullName evidence="3">Nucleic acid-binding protein</fullName>
    </submittedName>
</protein>
<dbReference type="EMBL" id="CP012036">
    <property type="protein sequence ID" value="ALF54991.1"/>
    <property type="molecule type" value="Genomic_DNA"/>
</dbReference>
<dbReference type="AlphaFoldDB" id="A0A0M4T6W5"/>
<evidence type="ECO:0000256" key="1">
    <source>
        <dbReference type="ARBA" id="ARBA00022842"/>
    </source>
</evidence>
<sequence>MVIDTMVFAYALLHVEDRYEQAIAALETVDQIVVLDSLFAELGNVIWQWIQFRQLPLQLGLDTLQDAEALVDVMIPSSQIRDAALRLAVEASHSFYDTLFVAGAIKYDTQVLTYDQKLAAKFSDRIILLE</sequence>
<dbReference type="PANTHER" id="PTHR35901">
    <property type="entry name" value="RIBONUCLEASE VAPC3"/>
    <property type="match status" value="1"/>
</dbReference>
<dbReference type="InterPro" id="IPR029060">
    <property type="entry name" value="PIN-like_dom_sf"/>
</dbReference>